<sequence length="149" mass="17076">MNNNKENKYPTLKVITLYPLLGGVIYCAIVLSIMYPMILSEGVKFSLEYFYFHLMGFSFIGFILNLIISFIFIILKIKTINKNYAKIFGIGFVVYFLSSFRFFYPNMIPNIVFILVCGLLGGLLSTILAKFILPKSQNKTPCPNPKIMR</sequence>
<dbReference type="Proteomes" id="UP001063782">
    <property type="component" value="Chromosome"/>
</dbReference>
<protein>
    <submittedName>
        <fullName evidence="2">Uncharacterized protein</fullName>
    </submittedName>
</protein>
<keyword evidence="1" id="KW-0472">Membrane</keyword>
<keyword evidence="1" id="KW-0812">Transmembrane</keyword>
<dbReference type="EMBL" id="CP089977">
    <property type="protein sequence ID" value="UXZ04093.1"/>
    <property type="molecule type" value="Genomic_DNA"/>
</dbReference>
<evidence type="ECO:0000256" key="1">
    <source>
        <dbReference type="SAM" id="Phobius"/>
    </source>
</evidence>
<dbReference type="RefSeq" id="WP_263075573.1">
    <property type="nucleotide sequence ID" value="NZ_CP089977.1"/>
</dbReference>
<name>A0ABY6F1Y2_9GAMM</name>
<feature type="transmembrane region" description="Helical" evidence="1">
    <location>
        <begin position="110"/>
        <end position="133"/>
    </location>
</feature>
<feature type="transmembrane region" description="Helical" evidence="1">
    <location>
        <begin position="50"/>
        <end position="75"/>
    </location>
</feature>
<keyword evidence="1" id="KW-1133">Transmembrane helix</keyword>
<feature type="transmembrane region" description="Helical" evidence="1">
    <location>
        <begin position="87"/>
        <end position="104"/>
    </location>
</feature>
<organism evidence="2 3">
    <name type="scientific">Moraxella nasicaprae</name>
    <dbReference type="NCBI Taxonomy" id="2904122"/>
    <lineage>
        <taxon>Bacteria</taxon>
        <taxon>Pseudomonadati</taxon>
        <taxon>Pseudomonadota</taxon>
        <taxon>Gammaproteobacteria</taxon>
        <taxon>Moraxellales</taxon>
        <taxon>Moraxellaceae</taxon>
        <taxon>Moraxella</taxon>
    </lineage>
</organism>
<evidence type="ECO:0000313" key="3">
    <source>
        <dbReference type="Proteomes" id="UP001063782"/>
    </source>
</evidence>
<reference evidence="2" key="1">
    <citation type="submission" date="2021-12" db="EMBL/GenBank/DDBJ databases">
        <title>taxonomy of Moraxella sp. ZY201224.</title>
        <authorList>
            <person name="Li F."/>
        </authorList>
    </citation>
    <scope>NUCLEOTIDE SEQUENCE</scope>
    <source>
        <strain evidence="2">ZY201224</strain>
    </source>
</reference>
<proteinExistence type="predicted"/>
<feature type="transmembrane region" description="Helical" evidence="1">
    <location>
        <begin position="12"/>
        <end position="38"/>
    </location>
</feature>
<keyword evidence="3" id="KW-1185">Reference proteome</keyword>
<gene>
    <name evidence="2" type="ORF">LU297_05585</name>
</gene>
<accession>A0ABY6F1Y2</accession>
<evidence type="ECO:0000313" key="2">
    <source>
        <dbReference type="EMBL" id="UXZ04093.1"/>
    </source>
</evidence>